<keyword evidence="1" id="KW-0805">Transcription regulation</keyword>
<dbReference type="SUPFAM" id="SSF46955">
    <property type="entry name" value="Putative DNA-binding domain"/>
    <property type="match status" value="1"/>
</dbReference>
<dbReference type="RefSeq" id="WP_093476266.1">
    <property type="nucleotide sequence ID" value="NZ_FOUI01000010.1"/>
</dbReference>
<keyword evidence="6" id="KW-1185">Reference proteome</keyword>
<feature type="domain" description="HTH merR-type" evidence="4">
    <location>
        <begin position="4"/>
        <end position="73"/>
    </location>
</feature>
<dbReference type="PRINTS" id="PR00040">
    <property type="entry name" value="HTHMERR"/>
</dbReference>
<keyword evidence="3" id="KW-0804">Transcription</keyword>
<evidence type="ECO:0000259" key="4">
    <source>
        <dbReference type="PROSITE" id="PS50937"/>
    </source>
</evidence>
<dbReference type="Pfam" id="PF09278">
    <property type="entry name" value="MerR-DNA-bind"/>
    <property type="match status" value="1"/>
</dbReference>
<dbReference type="AlphaFoldDB" id="A0A1I4SF58"/>
<dbReference type="PANTHER" id="PTHR30204:SF94">
    <property type="entry name" value="HEAVY METAL-DEPENDENT TRANSCRIPTIONAL REGULATOR HI_0293-RELATED"/>
    <property type="match status" value="1"/>
</dbReference>
<dbReference type="InterPro" id="IPR047057">
    <property type="entry name" value="MerR_fam"/>
</dbReference>
<dbReference type="PANTHER" id="PTHR30204">
    <property type="entry name" value="REDOX-CYCLING DRUG-SENSING TRANSCRIPTIONAL ACTIVATOR SOXR"/>
    <property type="match status" value="1"/>
</dbReference>
<dbReference type="CDD" id="cd04785">
    <property type="entry name" value="HTH_CadR-PbrR-like"/>
    <property type="match status" value="1"/>
</dbReference>
<organism evidence="5 6">
    <name type="scientific">Halopseudomonas yangmingensis</name>
    <dbReference type="NCBI Taxonomy" id="1720063"/>
    <lineage>
        <taxon>Bacteria</taxon>
        <taxon>Pseudomonadati</taxon>
        <taxon>Pseudomonadota</taxon>
        <taxon>Gammaproteobacteria</taxon>
        <taxon>Pseudomonadales</taxon>
        <taxon>Pseudomonadaceae</taxon>
        <taxon>Halopseudomonas</taxon>
    </lineage>
</organism>
<name>A0A1I4SF58_9GAMM</name>
<reference evidence="6" key="1">
    <citation type="submission" date="2016-10" db="EMBL/GenBank/DDBJ databases">
        <authorList>
            <person name="Varghese N."/>
            <person name="Submissions S."/>
        </authorList>
    </citation>
    <scope>NUCLEOTIDE SEQUENCE [LARGE SCALE GENOMIC DNA]</scope>
    <source>
        <strain evidence="6">DSM 24213</strain>
    </source>
</reference>
<dbReference type="GO" id="GO:0003700">
    <property type="term" value="F:DNA-binding transcription factor activity"/>
    <property type="evidence" value="ECO:0007669"/>
    <property type="project" value="InterPro"/>
</dbReference>
<keyword evidence="2 5" id="KW-0238">DNA-binding</keyword>
<dbReference type="InterPro" id="IPR015358">
    <property type="entry name" value="Tscrpt_reg_MerR_DNA-bd"/>
</dbReference>
<evidence type="ECO:0000313" key="5">
    <source>
        <dbReference type="EMBL" id="SFM63109.1"/>
    </source>
</evidence>
<dbReference type="Proteomes" id="UP000243629">
    <property type="component" value="Unassembled WGS sequence"/>
</dbReference>
<evidence type="ECO:0000256" key="3">
    <source>
        <dbReference type="ARBA" id="ARBA00023163"/>
    </source>
</evidence>
<gene>
    <name evidence="5" type="ORF">SAMN05216217_1102</name>
</gene>
<evidence type="ECO:0000256" key="1">
    <source>
        <dbReference type="ARBA" id="ARBA00023015"/>
    </source>
</evidence>
<evidence type="ECO:0000256" key="2">
    <source>
        <dbReference type="ARBA" id="ARBA00023125"/>
    </source>
</evidence>
<proteinExistence type="predicted"/>
<evidence type="ECO:0000313" key="6">
    <source>
        <dbReference type="Proteomes" id="UP000243629"/>
    </source>
</evidence>
<dbReference type="SMART" id="SM00422">
    <property type="entry name" value="HTH_MERR"/>
    <property type="match status" value="1"/>
</dbReference>
<dbReference type="Pfam" id="PF00376">
    <property type="entry name" value="MerR"/>
    <property type="match status" value="1"/>
</dbReference>
<protein>
    <submittedName>
        <fullName evidence="5">DNA-binding transcriptional regulator, MerR family</fullName>
    </submittedName>
</protein>
<dbReference type="PROSITE" id="PS00552">
    <property type="entry name" value="HTH_MERR_1"/>
    <property type="match status" value="1"/>
</dbReference>
<dbReference type="STRING" id="1720063.SAMN05216217_1102"/>
<dbReference type="EMBL" id="FOUI01000010">
    <property type="protein sequence ID" value="SFM63109.1"/>
    <property type="molecule type" value="Genomic_DNA"/>
</dbReference>
<dbReference type="Gene3D" id="1.10.1660.10">
    <property type="match status" value="1"/>
</dbReference>
<dbReference type="InterPro" id="IPR000551">
    <property type="entry name" value="MerR-type_HTH_dom"/>
</dbReference>
<sequence length="143" mass="15855">MAQEYRIGDVARRTGCSPESIRHYEKLGLLHAPQRGAQGYRRYDQTSLERIGFIRHGRHLGLDLQSIQELLSLADNPDTDCTLADDIASRHLQQLEQRITALQALADELRQVVHTCRGGKSADCRIIGSLYRHGDGCGDAGCG</sequence>
<dbReference type="InterPro" id="IPR009061">
    <property type="entry name" value="DNA-bd_dom_put_sf"/>
</dbReference>
<dbReference type="PROSITE" id="PS50937">
    <property type="entry name" value="HTH_MERR_2"/>
    <property type="match status" value="1"/>
</dbReference>
<accession>A0A1I4SF58</accession>
<dbReference type="GO" id="GO:0003677">
    <property type="term" value="F:DNA binding"/>
    <property type="evidence" value="ECO:0007669"/>
    <property type="project" value="UniProtKB-KW"/>
</dbReference>
<dbReference type="OrthoDB" id="9808480at2"/>